<keyword evidence="2" id="KW-0812">Transmembrane</keyword>
<evidence type="ECO:0000313" key="3">
    <source>
        <dbReference type="EMBL" id="ONF90895.1"/>
    </source>
</evidence>
<gene>
    <name evidence="3" type="ORF">BWD14_19160</name>
</gene>
<feature type="region of interest" description="Disordered" evidence="1">
    <location>
        <begin position="194"/>
        <end position="215"/>
    </location>
</feature>
<name>A0AB73LKQ3_9LEPT</name>
<dbReference type="AlphaFoldDB" id="A0AB73LKQ3"/>
<feature type="transmembrane region" description="Helical" evidence="2">
    <location>
        <begin position="20"/>
        <end position="39"/>
    </location>
</feature>
<accession>A0AB73LKQ3</accession>
<dbReference type="RefSeq" id="WP_046944489.1">
    <property type="nucleotide sequence ID" value="NZ_MTSU01000032.1"/>
</dbReference>
<feature type="transmembrane region" description="Helical" evidence="2">
    <location>
        <begin position="45"/>
        <end position="68"/>
    </location>
</feature>
<reference evidence="3 4" key="1">
    <citation type="submission" date="2017-01" db="EMBL/GenBank/DDBJ databases">
        <title>Comparative genomic analysis of Brazilian Leptospira santarosai.</title>
        <authorList>
            <person name="Moreno L.Z."/>
            <person name="Miraglia F."/>
            <person name="Kremer F.S."/>
            <person name="Eslabao M.R."/>
            <person name="Lilenbaum W."/>
            <person name="Dellagostin O.A."/>
            <person name="Moreno A.M."/>
        </authorList>
    </citation>
    <scope>NUCLEOTIDE SEQUENCE [LARGE SCALE GENOMIC DNA]</scope>
    <source>
        <strain evidence="3 4">M52/8-19</strain>
    </source>
</reference>
<protein>
    <submittedName>
        <fullName evidence="3">Uncharacterized protein</fullName>
    </submittedName>
</protein>
<evidence type="ECO:0000313" key="4">
    <source>
        <dbReference type="Proteomes" id="UP000189337"/>
    </source>
</evidence>
<organism evidence="3 4">
    <name type="scientific">Leptospira santarosai</name>
    <dbReference type="NCBI Taxonomy" id="28183"/>
    <lineage>
        <taxon>Bacteria</taxon>
        <taxon>Pseudomonadati</taxon>
        <taxon>Spirochaetota</taxon>
        <taxon>Spirochaetia</taxon>
        <taxon>Leptospirales</taxon>
        <taxon>Leptospiraceae</taxon>
        <taxon>Leptospira</taxon>
    </lineage>
</organism>
<comment type="caution">
    <text evidence="3">The sequence shown here is derived from an EMBL/GenBank/DDBJ whole genome shotgun (WGS) entry which is preliminary data.</text>
</comment>
<evidence type="ECO:0000256" key="1">
    <source>
        <dbReference type="SAM" id="MobiDB-lite"/>
    </source>
</evidence>
<feature type="transmembrane region" description="Helical" evidence="2">
    <location>
        <begin position="75"/>
        <end position="92"/>
    </location>
</feature>
<keyword evidence="2" id="KW-1133">Transmembrane helix</keyword>
<dbReference type="EMBL" id="MTSU01000032">
    <property type="protein sequence ID" value="ONF90895.1"/>
    <property type="molecule type" value="Genomic_DNA"/>
</dbReference>
<dbReference type="Proteomes" id="UP000189337">
    <property type="component" value="Unassembled WGS sequence"/>
</dbReference>
<evidence type="ECO:0000256" key="2">
    <source>
        <dbReference type="SAM" id="Phobius"/>
    </source>
</evidence>
<keyword evidence="2" id="KW-0472">Membrane</keyword>
<sequence length="323" mass="37481">MFKKYRESFQSGSRIYKSTASISVLSPFLMLLGISMFKYEIIGESVNLILLLSVFLSILTFLFLIFLLLKKTRSILVYFFFALSTFFLIPIMDKNEEFYKISNELSSPTSEDQITFSGELLRGGSIAINGRQSELTENKWKASFPLILGENLFQLSFKTSSGHEKFKQTIKIERITPEELALRKQKEAEELLAKKRKAEDERERTEQLTKQENESKEKAELVRNCELHPGKVLKILKWNFVKDDLYQTAYFNVLVENTCPFTMKDFGFHVTYTARSGTVMEGGWETVYEKLDSGQKKWMKFSNNVWREQSNSASLEIYSASKF</sequence>
<proteinExistence type="predicted"/>